<reference evidence="1 3" key="1">
    <citation type="journal article" date="2014" name="BMC Genomics">
        <title>Genome sequence of Anopheles sinensis provides insight into genetics basis of mosquito competence for malaria parasites.</title>
        <authorList>
            <person name="Zhou D."/>
            <person name="Zhang D."/>
            <person name="Ding G."/>
            <person name="Shi L."/>
            <person name="Hou Q."/>
            <person name="Ye Y."/>
            <person name="Xu Y."/>
            <person name="Zhou H."/>
            <person name="Xiong C."/>
            <person name="Li S."/>
            <person name="Yu J."/>
            <person name="Hong S."/>
            <person name="Yu X."/>
            <person name="Zou P."/>
            <person name="Chen C."/>
            <person name="Chang X."/>
            <person name="Wang W."/>
            <person name="Lv Y."/>
            <person name="Sun Y."/>
            <person name="Ma L."/>
            <person name="Shen B."/>
            <person name="Zhu C."/>
        </authorList>
    </citation>
    <scope>NUCLEOTIDE SEQUENCE [LARGE SCALE GENOMIC DNA]</scope>
</reference>
<gene>
    <name evidence="1" type="ORF">ZHAS_00022250</name>
</gene>
<evidence type="ECO:0000313" key="2">
    <source>
        <dbReference type="EnsemblMetazoa" id="ASIC022250-PA"/>
    </source>
</evidence>
<dbReference type="AlphaFoldDB" id="A0A084WUV3"/>
<dbReference type="EMBL" id="ATLV01027150">
    <property type="status" value="NOT_ANNOTATED_CDS"/>
    <property type="molecule type" value="Genomic_DNA"/>
</dbReference>
<keyword evidence="3" id="KW-1185">Reference proteome</keyword>
<reference evidence="2" key="2">
    <citation type="submission" date="2020-05" db="UniProtKB">
        <authorList>
            <consortium name="EnsemblMetazoa"/>
        </authorList>
    </citation>
    <scope>IDENTIFICATION</scope>
</reference>
<evidence type="ECO:0000313" key="1">
    <source>
        <dbReference type="EMBL" id="KFB53997.1"/>
    </source>
</evidence>
<dbReference type="VEuPathDB" id="VectorBase:ASIC022250"/>
<sequence length="93" mass="10384">MYSHAAPKTPSGATFRAEGPRFASERLEITAPEARYRRSVGYFHQKFGTNNSEPFLNGRALHLIVGRTFATKHVDMETHVGCGTPETFSWGIQ</sequence>
<accession>A0A084WUV3</accession>
<evidence type="ECO:0000313" key="3">
    <source>
        <dbReference type="Proteomes" id="UP000030765"/>
    </source>
</evidence>
<organism evidence="1">
    <name type="scientific">Anopheles sinensis</name>
    <name type="common">Mosquito</name>
    <dbReference type="NCBI Taxonomy" id="74873"/>
    <lineage>
        <taxon>Eukaryota</taxon>
        <taxon>Metazoa</taxon>
        <taxon>Ecdysozoa</taxon>
        <taxon>Arthropoda</taxon>
        <taxon>Hexapoda</taxon>
        <taxon>Insecta</taxon>
        <taxon>Pterygota</taxon>
        <taxon>Neoptera</taxon>
        <taxon>Endopterygota</taxon>
        <taxon>Diptera</taxon>
        <taxon>Nematocera</taxon>
        <taxon>Culicoidea</taxon>
        <taxon>Culicidae</taxon>
        <taxon>Anophelinae</taxon>
        <taxon>Anopheles</taxon>
    </lineage>
</organism>
<dbReference type="Proteomes" id="UP000030765">
    <property type="component" value="Unassembled WGS sequence"/>
</dbReference>
<dbReference type="EMBL" id="KE525423">
    <property type="protein sequence ID" value="KFB53997.1"/>
    <property type="molecule type" value="Genomic_DNA"/>
</dbReference>
<name>A0A084WUV3_ANOSI</name>
<protein>
    <submittedName>
        <fullName evidence="1 2">Beta-galactosidase/beta-glucuronidase</fullName>
    </submittedName>
</protein>
<dbReference type="EnsemblMetazoa" id="ASIC022250-RA">
    <property type="protein sequence ID" value="ASIC022250-PA"/>
    <property type="gene ID" value="ASIC022250"/>
</dbReference>
<proteinExistence type="predicted"/>